<dbReference type="RefSeq" id="WP_150685976.1">
    <property type="nucleotide sequence ID" value="NZ_CABPSI010000005.1"/>
</dbReference>
<evidence type="ECO:0000313" key="3">
    <source>
        <dbReference type="Proteomes" id="UP000333828"/>
    </source>
</evidence>
<dbReference type="EMBL" id="CABPSI010000005">
    <property type="protein sequence ID" value="VVE48082.1"/>
    <property type="molecule type" value="Genomic_DNA"/>
</dbReference>
<protein>
    <submittedName>
        <fullName evidence="2">Uncharacterized protein</fullName>
    </submittedName>
</protein>
<gene>
    <name evidence="2" type="ORF">PIN31115_04502</name>
</gene>
<feature type="region of interest" description="Disordered" evidence="1">
    <location>
        <begin position="1"/>
        <end position="34"/>
    </location>
</feature>
<keyword evidence="3" id="KW-1185">Reference proteome</keyword>
<feature type="region of interest" description="Disordered" evidence="1">
    <location>
        <begin position="433"/>
        <end position="456"/>
    </location>
</feature>
<feature type="region of interest" description="Disordered" evidence="1">
    <location>
        <begin position="77"/>
        <end position="113"/>
    </location>
</feature>
<feature type="region of interest" description="Disordered" evidence="1">
    <location>
        <begin position="306"/>
        <end position="332"/>
    </location>
</feature>
<feature type="compositionally biased region" description="Polar residues" evidence="1">
    <location>
        <begin position="447"/>
        <end position="456"/>
    </location>
</feature>
<proteinExistence type="predicted"/>
<dbReference type="Proteomes" id="UP000333828">
    <property type="component" value="Unassembled WGS sequence"/>
</dbReference>
<reference evidence="2 3" key="1">
    <citation type="submission" date="2019-08" db="EMBL/GenBank/DDBJ databases">
        <authorList>
            <person name="Peeters C."/>
        </authorList>
    </citation>
    <scope>NUCLEOTIDE SEQUENCE [LARGE SCALE GENOMIC DNA]</scope>
    <source>
        <strain evidence="2 3">LMG 31115</strain>
    </source>
</reference>
<feature type="compositionally biased region" description="Polar residues" evidence="1">
    <location>
        <begin position="306"/>
        <end position="324"/>
    </location>
</feature>
<evidence type="ECO:0000256" key="1">
    <source>
        <dbReference type="SAM" id="MobiDB-lite"/>
    </source>
</evidence>
<feature type="compositionally biased region" description="Low complexity" evidence="1">
    <location>
        <begin position="96"/>
        <end position="112"/>
    </location>
</feature>
<accession>A0A5E4YHY1</accession>
<name>A0A5E4YHY1_9BURK</name>
<organism evidence="2 3">
    <name type="scientific">Pandoraea iniqua</name>
    <dbReference type="NCBI Taxonomy" id="2508288"/>
    <lineage>
        <taxon>Bacteria</taxon>
        <taxon>Pseudomonadati</taxon>
        <taxon>Pseudomonadota</taxon>
        <taxon>Betaproteobacteria</taxon>
        <taxon>Burkholderiales</taxon>
        <taxon>Burkholderiaceae</taxon>
        <taxon>Pandoraea</taxon>
    </lineage>
</organism>
<feature type="compositionally biased region" description="Polar residues" evidence="1">
    <location>
        <begin position="12"/>
        <end position="23"/>
    </location>
</feature>
<evidence type="ECO:0000313" key="2">
    <source>
        <dbReference type="EMBL" id="VVE48082.1"/>
    </source>
</evidence>
<dbReference type="AlphaFoldDB" id="A0A5E4YHY1"/>
<sequence>MSYYQIPPARSPANTTSTTSTRQAGEPTPLASPENMTFAGASLAPVMQPRAGAQTMGQQDTPAAEHHLGIDDIASIGVPTDAPRISAPTTQSLEFSSSDSVPEASSDSSSPVWGFDPDEQYGDMLEDADWNNDMHHEDLDTLELDALGLPALPAYEGKAGQAMAVFSRVLPIYLELAPYVLNSHHYDADHQSQMSRMNSCLAQMSESMQRALNAEASEPQGHERVAQYVRQLLIECVGNMRPDAFVAMLAVSKFKLTHIGPEGVTPRTLQIAKNNQPMAWHAVMAGQFSKLAVLAPEKFERVLEQMRQQTSDSLQNPSIGTQAPTPEPPKHERQWRACQTIEPFSRLAQQWPDLTWPLVDRHTLERLHRALSEDDPALGTLRENAVATLFGEFDWQEGHIERLVAEWESIQSNAERQREAQLSRLISMQQAPAAVEQNHATAAPFAQPSTPSIPHS</sequence>